<protein>
    <recommendedName>
        <fullName evidence="3">DUF5777 domain-containing protein</fullName>
    </recommendedName>
</protein>
<sequence length="377" mass="42518">MKKKYFIFLIFLISHSLFGEGSAFMSPTLINMPSTENVGYKNLDLRFNHRFGDAQNGFKDLFGLDSGANILIGADYGITKAISVGAARISENKTYELRSKVRLLSQSSILPFTMSLWGVASQDTDKEIIPLNPAIQPPSTGISVLDANISQNVNHYTLTDNDKRSYMASILVSRKFNKYFSLQLSPTFVHRNFVKSTLRNDRFGVDVGGRLKLFKRVDFTFEAIFTKQRDYIGTDYVSASGPTTLQGVRTLTATDINTLYVLPRDLPAVYFQNVVLHKHVPHYTVPFSFGVDFETGGHVFQLFITDIRALAQTKLLNGGDFDFGKRQYSVGFNIHRSFSFEEEAKGVEWEEIKTDNSGAIENSSEHRQESMKESEKK</sequence>
<feature type="domain" description="DUF5777" evidence="3">
    <location>
        <begin position="24"/>
        <end position="338"/>
    </location>
</feature>
<evidence type="ECO:0000256" key="1">
    <source>
        <dbReference type="SAM" id="MobiDB-lite"/>
    </source>
</evidence>
<dbReference type="RefSeq" id="WP_010572076.1">
    <property type="nucleotide sequence ID" value="NZ_AHMO02000008.1"/>
</dbReference>
<evidence type="ECO:0000256" key="2">
    <source>
        <dbReference type="SAM" id="SignalP"/>
    </source>
</evidence>
<name>T0F1J7_9LEPT</name>
<dbReference type="Proteomes" id="UP000015454">
    <property type="component" value="Unassembled WGS sequence"/>
</dbReference>
<proteinExistence type="predicted"/>
<comment type="caution">
    <text evidence="4">The sequence shown here is derived from an EMBL/GenBank/DDBJ whole genome shotgun (WGS) entry which is preliminary data.</text>
</comment>
<reference evidence="4" key="1">
    <citation type="submission" date="2013-05" db="EMBL/GenBank/DDBJ databases">
        <authorList>
            <person name="Harkins D.M."/>
            <person name="Durkin A.S."/>
            <person name="Brinkac L.M."/>
            <person name="Haft D.H."/>
            <person name="Selengut J.D."/>
            <person name="Sanka R."/>
            <person name="DePew J."/>
            <person name="Purushe J."/>
            <person name="Hartskeerl R.A."/>
            <person name="Ahmed A."/>
            <person name="van der Linden H."/>
            <person name="Goris M.G.A."/>
            <person name="Vinetz J.M."/>
            <person name="Sutton G.G."/>
            <person name="Nierman W.C."/>
            <person name="Fouts D.E."/>
        </authorList>
    </citation>
    <scope>NUCLEOTIDE SEQUENCE [LARGE SCALE GENOMIC DNA]</scope>
    <source>
        <strain evidence="4">5399</strain>
    </source>
</reference>
<feature type="region of interest" description="Disordered" evidence="1">
    <location>
        <begin position="351"/>
        <end position="377"/>
    </location>
</feature>
<keyword evidence="2" id="KW-0732">Signal</keyword>
<feature type="chain" id="PRO_5004562193" description="DUF5777 domain-containing protein" evidence="2">
    <location>
        <begin position="20"/>
        <end position="377"/>
    </location>
</feature>
<dbReference type="OrthoDB" id="336948at2"/>
<keyword evidence="5" id="KW-1185">Reference proteome</keyword>
<evidence type="ECO:0000313" key="4">
    <source>
        <dbReference type="EMBL" id="EQA44995.1"/>
    </source>
</evidence>
<evidence type="ECO:0000259" key="3">
    <source>
        <dbReference type="Pfam" id="PF19089"/>
    </source>
</evidence>
<feature type="signal peptide" evidence="2">
    <location>
        <begin position="1"/>
        <end position="19"/>
    </location>
</feature>
<gene>
    <name evidence="4" type="ORF">LEP1GSC050_3995</name>
</gene>
<dbReference type="InterPro" id="IPR045916">
    <property type="entry name" value="DUF5777"/>
</dbReference>
<dbReference type="AlphaFoldDB" id="T0F1J7"/>
<dbReference type="Pfam" id="PF19089">
    <property type="entry name" value="DUF5777"/>
    <property type="match status" value="1"/>
</dbReference>
<feature type="compositionally biased region" description="Basic and acidic residues" evidence="1">
    <location>
        <begin position="363"/>
        <end position="377"/>
    </location>
</feature>
<evidence type="ECO:0000313" key="5">
    <source>
        <dbReference type="Proteomes" id="UP000015454"/>
    </source>
</evidence>
<accession>T0F1J7</accession>
<dbReference type="STRING" id="1049789.LEP1GSC050_3995"/>
<dbReference type="EMBL" id="AHMO02000008">
    <property type="protein sequence ID" value="EQA44995.1"/>
    <property type="molecule type" value="Genomic_DNA"/>
</dbReference>
<organism evidence="4 5">
    <name type="scientific">Leptospira broomii serovar Hurstbridge str. 5399</name>
    <dbReference type="NCBI Taxonomy" id="1049789"/>
    <lineage>
        <taxon>Bacteria</taxon>
        <taxon>Pseudomonadati</taxon>
        <taxon>Spirochaetota</taxon>
        <taxon>Spirochaetia</taxon>
        <taxon>Leptospirales</taxon>
        <taxon>Leptospiraceae</taxon>
        <taxon>Leptospira</taxon>
    </lineage>
</organism>